<dbReference type="STRING" id="84029.CROST_46600"/>
<proteinExistence type="predicted"/>
<dbReference type="AlphaFoldDB" id="A0A1S8KWV5"/>
<dbReference type="Proteomes" id="UP000190951">
    <property type="component" value="Chromosome"/>
</dbReference>
<keyword evidence="2" id="KW-1185">Reference proteome</keyword>
<dbReference type="RefSeq" id="WP_077836097.1">
    <property type="nucleotide sequence ID" value="NZ_CP096983.1"/>
</dbReference>
<dbReference type="Pfam" id="PF12532">
    <property type="entry name" value="DUF3732"/>
    <property type="match status" value="1"/>
</dbReference>
<dbReference type="InterPro" id="IPR022205">
    <property type="entry name" value="DUF3732"/>
</dbReference>
<organism evidence="1 2">
    <name type="scientific">Clostridium felsineum</name>
    <dbReference type="NCBI Taxonomy" id="36839"/>
    <lineage>
        <taxon>Bacteria</taxon>
        <taxon>Bacillati</taxon>
        <taxon>Bacillota</taxon>
        <taxon>Clostridia</taxon>
        <taxon>Eubacteriales</taxon>
        <taxon>Clostridiaceae</taxon>
        <taxon>Clostridium</taxon>
    </lineage>
</organism>
<sequence>MKSYLKGIAIFNKSGQKRFVKLEDGVNIITGDSKTGKSALIEIIDYCLCSSRCTIPKGIITEFGNIFSILLVVNDKCLVIGRNSWEQGGKMFINIESTDFTVEKLDYSYFNKVFIPSKQVQYQIEKELGLSVTNLEDDDPDGKGKRASLRNMVSFMFQHQNLMASKFALFYRFSDYYKRLDVIEQFPIFAGIIGQQYYTKLLKLNELQKKLKRLKKGEEKNSNVQNKLKSELESLFEDYYSLIGVYFQNGKSIKQLTKLSNELPKIDLSSYYSKETIRRYEELNMKINALRDEERDLVLKICNLKDTNNVGEEYIGTLNQIKEESEVYRPQRDKYCCPLCGNQCEDIHKIKEDLKSATQWLDKEIKISSRYSNNFLEDIRKLEMEKDRVDSEIRRTYGKIKYIERNYINSDKLKHLEDKVNYAKAKIRLYIETLEHGFLDNNNDDIINLEEEINLLKNQIDEFDVDTKINSAKFKISENMNKLAKTMDFEEDFKPTNLVFDIETFDLYHQKDSKKTYLSEMGSGANWVSCHIVLFLSLLKYFTEQKNKSPMPLILFFDQPSQVYFPQGIQDSEQVDNDDISTKDIEAVNNMYKTIFDEIENINKTTNINPQIIIVDHVDGNQLIEKEKFIKFTRKDWRGGSAFI</sequence>
<reference evidence="1 2" key="1">
    <citation type="submission" date="2022-04" db="EMBL/GenBank/DDBJ databases">
        <title>Genome sequence of C. roseum typestrain.</title>
        <authorList>
            <person name="Poehlein A."/>
            <person name="Schoch T."/>
            <person name="Duerre P."/>
            <person name="Daniel R."/>
        </authorList>
    </citation>
    <scope>NUCLEOTIDE SEQUENCE [LARGE SCALE GENOMIC DNA]</scope>
    <source>
        <strain evidence="1 2">DSM 7320</strain>
    </source>
</reference>
<gene>
    <name evidence="1" type="ORF">CROST_012020</name>
</gene>
<dbReference type="Gene3D" id="3.40.50.300">
    <property type="entry name" value="P-loop containing nucleotide triphosphate hydrolases"/>
    <property type="match status" value="1"/>
</dbReference>
<accession>A0A1S8KWV5</accession>
<name>A0A1S8KWV5_9CLOT</name>
<evidence type="ECO:0000313" key="2">
    <source>
        <dbReference type="Proteomes" id="UP000190951"/>
    </source>
</evidence>
<dbReference type="InterPro" id="IPR027417">
    <property type="entry name" value="P-loop_NTPase"/>
</dbReference>
<dbReference type="EMBL" id="CP096983">
    <property type="protein sequence ID" value="URZ10492.1"/>
    <property type="molecule type" value="Genomic_DNA"/>
</dbReference>
<evidence type="ECO:0000313" key="1">
    <source>
        <dbReference type="EMBL" id="URZ10492.1"/>
    </source>
</evidence>
<protein>
    <submittedName>
        <fullName evidence="1">Uncharacterized protein</fullName>
    </submittedName>
</protein>
<dbReference type="KEGG" id="crw:CROST_012020"/>